<feature type="compositionally biased region" description="Basic and acidic residues" evidence="1">
    <location>
        <begin position="47"/>
        <end position="65"/>
    </location>
</feature>
<dbReference type="EMBL" id="ML996347">
    <property type="protein sequence ID" value="KAF2727205.1"/>
    <property type="molecule type" value="Genomic_DNA"/>
</dbReference>
<dbReference type="Proteomes" id="UP000799444">
    <property type="component" value="Unassembled WGS sequence"/>
</dbReference>
<organism evidence="2 3">
    <name type="scientific">Polyplosphaeria fusca</name>
    <dbReference type="NCBI Taxonomy" id="682080"/>
    <lineage>
        <taxon>Eukaryota</taxon>
        <taxon>Fungi</taxon>
        <taxon>Dikarya</taxon>
        <taxon>Ascomycota</taxon>
        <taxon>Pezizomycotina</taxon>
        <taxon>Dothideomycetes</taxon>
        <taxon>Pleosporomycetidae</taxon>
        <taxon>Pleosporales</taxon>
        <taxon>Tetraplosphaeriaceae</taxon>
        <taxon>Polyplosphaeria</taxon>
    </lineage>
</organism>
<evidence type="ECO:0000256" key="1">
    <source>
        <dbReference type="SAM" id="MobiDB-lite"/>
    </source>
</evidence>
<comment type="caution">
    <text evidence="2">The sequence shown here is derived from an EMBL/GenBank/DDBJ whole genome shotgun (WGS) entry which is preliminary data.</text>
</comment>
<dbReference type="AlphaFoldDB" id="A0A9P4QJ19"/>
<sequence length="224" mass="24585">MRRFNPFSSRNRNHAEKEEEAFSSSSLPRHSTIGAFPTSPAPVDDTDPAHMEEGRLSRGRPHNDGRNNNFSIPRRPLPKIPASEDVLASWNEPACRRRPVETANTSSPGRDSELARGPNVPPTLPPRPPRPQHQSTSGPGESPPLLGSYYSPVPQDSFFHPKPHRILNVPSILARWELEEEMKAGCRAPSPGPRRSSSSSSDSSDQRQPVGCGSELFCTTGKKA</sequence>
<name>A0A9P4QJ19_9PLEO</name>
<protein>
    <submittedName>
        <fullName evidence="2">Uncharacterized protein</fullName>
    </submittedName>
</protein>
<reference evidence="2" key="1">
    <citation type="journal article" date="2020" name="Stud. Mycol.">
        <title>101 Dothideomycetes genomes: a test case for predicting lifestyles and emergence of pathogens.</title>
        <authorList>
            <person name="Haridas S."/>
            <person name="Albert R."/>
            <person name="Binder M."/>
            <person name="Bloem J."/>
            <person name="Labutti K."/>
            <person name="Salamov A."/>
            <person name="Andreopoulos B."/>
            <person name="Baker S."/>
            <person name="Barry K."/>
            <person name="Bills G."/>
            <person name="Bluhm B."/>
            <person name="Cannon C."/>
            <person name="Castanera R."/>
            <person name="Culley D."/>
            <person name="Daum C."/>
            <person name="Ezra D."/>
            <person name="Gonzalez J."/>
            <person name="Henrissat B."/>
            <person name="Kuo A."/>
            <person name="Liang C."/>
            <person name="Lipzen A."/>
            <person name="Lutzoni F."/>
            <person name="Magnuson J."/>
            <person name="Mondo S."/>
            <person name="Nolan M."/>
            <person name="Ohm R."/>
            <person name="Pangilinan J."/>
            <person name="Park H.-J."/>
            <person name="Ramirez L."/>
            <person name="Alfaro M."/>
            <person name="Sun H."/>
            <person name="Tritt A."/>
            <person name="Yoshinaga Y."/>
            <person name="Zwiers L.-H."/>
            <person name="Turgeon B."/>
            <person name="Goodwin S."/>
            <person name="Spatafora J."/>
            <person name="Crous P."/>
            <person name="Grigoriev I."/>
        </authorList>
    </citation>
    <scope>NUCLEOTIDE SEQUENCE</scope>
    <source>
        <strain evidence="2">CBS 125425</strain>
    </source>
</reference>
<feature type="compositionally biased region" description="Pro residues" evidence="1">
    <location>
        <begin position="119"/>
        <end position="131"/>
    </location>
</feature>
<keyword evidence="3" id="KW-1185">Reference proteome</keyword>
<feature type="compositionally biased region" description="Low complexity" evidence="1">
    <location>
        <begin position="193"/>
        <end position="209"/>
    </location>
</feature>
<accession>A0A9P4QJ19</accession>
<feature type="region of interest" description="Disordered" evidence="1">
    <location>
        <begin position="1"/>
        <end position="163"/>
    </location>
</feature>
<feature type="compositionally biased region" description="Low complexity" evidence="1">
    <location>
        <begin position="1"/>
        <end position="10"/>
    </location>
</feature>
<evidence type="ECO:0000313" key="2">
    <source>
        <dbReference type="EMBL" id="KAF2727205.1"/>
    </source>
</evidence>
<evidence type="ECO:0000313" key="3">
    <source>
        <dbReference type="Proteomes" id="UP000799444"/>
    </source>
</evidence>
<proteinExistence type="predicted"/>
<feature type="region of interest" description="Disordered" evidence="1">
    <location>
        <begin position="183"/>
        <end position="224"/>
    </location>
</feature>
<gene>
    <name evidence="2" type="ORF">EJ04DRAFT_529632</name>
</gene>